<name>G0L164_ZOBGA</name>
<feature type="domain" description="Sulfatase N-terminal" evidence="1">
    <location>
        <begin position="41"/>
        <end position="426"/>
    </location>
</feature>
<reference evidence="2 3" key="2">
    <citation type="journal article" date="2012" name="Environ. Microbiol.">
        <title>Characterization of the first alginolytic operons in a marine bacterium: from their emergence in marine Flavobacteriia to their independent transfers to marine Proteobacteria and human gut Bacteroides.</title>
        <authorList>
            <person name="Thomas F."/>
            <person name="Barbeyron T."/>
            <person name="Tonon T."/>
            <person name="Genicot S."/>
            <person name="Czjzek M."/>
            <person name="Michel G."/>
        </authorList>
    </citation>
    <scope>NUCLEOTIDE SEQUENCE [LARGE SCALE GENOMIC DNA]</scope>
    <source>
        <strain evidence="3">DSM 12802 / CCUG 47099 / CIP 106680 / NCIMB 13871 / Dsij</strain>
    </source>
</reference>
<dbReference type="CDD" id="cd16145">
    <property type="entry name" value="ARS_like"/>
    <property type="match status" value="1"/>
</dbReference>
<dbReference type="RefSeq" id="WP_013994855.1">
    <property type="nucleotide sequence ID" value="NC_015844.1"/>
</dbReference>
<dbReference type="SUPFAM" id="SSF53649">
    <property type="entry name" value="Alkaline phosphatase-like"/>
    <property type="match status" value="1"/>
</dbReference>
<accession>G0L164</accession>
<protein>
    <submittedName>
        <fullName evidence="2">Sulfatase, family S1-20</fullName>
        <ecNumber evidence="2">3.1.6.-</ecNumber>
    </submittedName>
</protein>
<dbReference type="Gene3D" id="3.40.720.10">
    <property type="entry name" value="Alkaline Phosphatase, subunit A"/>
    <property type="match status" value="1"/>
</dbReference>
<dbReference type="EC" id="3.1.6.-" evidence="2"/>
<evidence type="ECO:0000259" key="1">
    <source>
        <dbReference type="Pfam" id="PF00884"/>
    </source>
</evidence>
<evidence type="ECO:0000313" key="3">
    <source>
        <dbReference type="Proteomes" id="UP000008898"/>
    </source>
</evidence>
<dbReference type="PANTHER" id="PTHR43751">
    <property type="entry name" value="SULFATASE"/>
    <property type="match status" value="1"/>
</dbReference>
<dbReference type="InterPro" id="IPR017850">
    <property type="entry name" value="Alkaline_phosphatase_core_sf"/>
</dbReference>
<dbReference type="PATRIC" id="fig|63186.3.peg.3443"/>
<sequence length="535" mass="60621">MLRSKSLILVGTWLICQAGFVMGCADAKGSTVKGDPLTKAPNVILIYADDLGRGLLSVEGQKIIKTPNIDRIANEGIRFENAYGAMFCAPARASLITGYHDAHGDKWNISSGGAYMNISKKTMTQQQIESKINEQLGEVPEDEVFLPQVFKEAGYVTGEVGKLEWGFSATDAQMKRHGWDYYYGYLDHVRCHGFYPPFLFENGSLVEIEGNTFVNCGRSTEKETEKAYEERWNMEGKTTYSQNLFIEKILKFIRDNKEKPFFLYHPTQLPHGPVSIPEVHEEFKNDDRLTQIEKEYASMVKMLDDHVGLIMKELKDLGIDDNTMVIFTSDNGHEIYYTKEGRILKPVRNMETGAFFDDITTKFYSDIGGDVFDGNDGMAGVKRSNWEGGVRVPLMARWPGKIKAGSTSTVLASNYDFMATMADLVNFPLPENKDGVSYLSELLSEKGEVHDYLVYASFMGPAIVSKDGWKLRYFAKEDIFQLYYLPDDYRESHNVIADNELKAEELKQILIAECNGDLRNGWFKIREDVLPSIRK</sequence>
<organism evidence="2 3">
    <name type="scientific">Zobellia galactanivorans (strain DSM 12802 / CCUG 47099 / CIP 106680 / NCIMB 13871 / Dsij)</name>
    <dbReference type="NCBI Taxonomy" id="63186"/>
    <lineage>
        <taxon>Bacteria</taxon>
        <taxon>Pseudomonadati</taxon>
        <taxon>Bacteroidota</taxon>
        <taxon>Flavobacteriia</taxon>
        <taxon>Flavobacteriales</taxon>
        <taxon>Flavobacteriaceae</taxon>
        <taxon>Zobellia</taxon>
    </lineage>
</organism>
<dbReference type="PROSITE" id="PS51257">
    <property type="entry name" value="PROKAR_LIPOPROTEIN"/>
    <property type="match status" value="1"/>
</dbReference>
<reference evidence="3" key="1">
    <citation type="submission" date="2009-07" db="EMBL/GenBank/DDBJ databases">
        <title>Complete genome sequence of Zobellia galactanivorans Dsij.</title>
        <authorList>
            <consortium name="Genoscope - CEA"/>
        </authorList>
    </citation>
    <scope>NUCLEOTIDE SEQUENCE [LARGE SCALE GENOMIC DNA]</scope>
    <source>
        <strain evidence="3">DSM 12802 / CCUG 47099 / CIP 106680 / NCIMB 13871 / Dsij</strain>
    </source>
</reference>
<dbReference type="KEGG" id="zga:ZOBELLIA_3527"/>
<proteinExistence type="predicted"/>
<dbReference type="Proteomes" id="UP000008898">
    <property type="component" value="Chromosome"/>
</dbReference>
<dbReference type="GO" id="GO:0016787">
    <property type="term" value="F:hydrolase activity"/>
    <property type="evidence" value="ECO:0007669"/>
    <property type="project" value="UniProtKB-KW"/>
</dbReference>
<dbReference type="Pfam" id="PF00884">
    <property type="entry name" value="Sulfatase"/>
    <property type="match status" value="1"/>
</dbReference>
<dbReference type="InterPro" id="IPR000917">
    <property type="entry name" value="Sulfatase_N"/>
</dbReference>
<dbReference type="STRING" id="63186.ZOBELLIA_3527"/>
<evidence type="ECO:0000313" key="2">
    <source>
        <dbReference type="EMBL" id="CAZ97665.1"/>
    </source>
</evidence>
<dbReference type="EMBL" id="FP476056">
    <property type="protein sequence ID" value="CAZ97665.1"/>
    <property type="molecule type" value="Genomic_DNA"/>
</dbReference>
<dbReference type="AlphaFoldDB" id="G0L164"/>
<keyword evidence="3" id="KW-1185">Reference proteome</keyword>
<dbReference type="PANTHER" id="PTHR43751:SF3">
    <property type="entry name" value="SULFATASE N-TERMINAL DOMAIN-CONTAINING PROTEIN"/>
    <property type="match status" value="1"/>
</dbReference>
<gene>
    <name evidence="2" type="ordered locus">zobellia_3527</name>
</gene>
<dbReference type="HOGENOM" id="CLU_006332_10_4_10"/>
<dbReference type="InterPro" id="IPR052701">
    <property type="entry name" value="GAG_Ulvan_Degrading_Sulfatases"/>
</dbReference>
<keyword evidence="2" id="KW-0378">Hydrolase</keyword>